<dbReference type="GO" id="GO:0042578">
    <property type="term" value="F:phosphoric ester hydrolase activity"/>
    <property type="evidence" value="ECO:0007669"/>
    <property type="project" value="UniProtKB-ARBA"/>
</dbReference>
<keyword evidence="4" id="KW-0732">Signal</keyword>
<dbReference type="PANTHER" id="PTHR31956">
    <property type="entry name" value="NON-SPECIFIC PHOSPHOLIPASE C4-RELATED"/>
    <property type="match status" value="1"/>
</dbReference>
<proteinExistence type="inferred from homology"/>
<feature type="signal peptide" evidence="4">
    <location>
        <begin position="1"/>
        <end position="25"/>
    </location>
</feature>
<keyword evidence="6" id="KW-1185">Reference proteome</keyword>
<dbReference type="EMBL" id="CM007390">
    <property type="protein sequence ID" value="ONK56163.1"/>
    <property type="molecule type" value="Genomic_DNA"/>
</dbReference>
<evidence type="ECO:0000256" key="2">
    <source>
        <dbReference type="ARBA" id="ARBA00022801"/>
    </source>
</evidence>
<sequence length="514" mass="57141">MQISKLITFLPLLPFLLHSPHLSNANQPIQAIVVLVLENRSFDHMLGWLDKDSSSSPTVDGLTGEECNPRSTEEGLGSSVVCVSDDAQYVDPDPGHSFEAVKEQVFGTSTNSNIPTMSGFVEQALTISDDLSTAVMKGFNPKSIPVFTKLSQEFATFDRWFSSLPGPTQPNRLFVYSATSHGATSHNKWHLAKGYPQKTIFDSLHEDGLDFNVYFENAPTTLFYRNMRKLKYVRKFHKYGTFLDHARDGRLASLSVIEPRYFDMKGKPANDDHPSHDIANGQKLVKEVYEALRSSPQWNESLLVITYDEHGGFYDHVVTPYTGIPNPDGILGQDNFGFDRLGVRVPTIVVSPWIKRGTVVNKPKGPAENSEFEHSSIPATIKKMFNLTSGFLTQRDAWAGTFEGVVTELTSPRTDCPLVLPDVPPLRTTQADEDRYVSEFQSEIVELASTLNGDHSLNIESLETKRRMKVKEADGYVDRAISSFFKACEEAISMGLEESTIVNLEASDTTTGAP</sequence>
<dbReference type="Gene3D" id="3.40.720.10">
    <property type="entry name" value="Alkaline Phosphatase, subunit A"/>
    <property type="match status" value="2"/>
</dbReference>
<dbReference type="AlphaFoldDB" id="A0A5P1E2H0"/>
<accession>A0A5P1E2H0</accession>
<dbReference type="SUPFAM" id="SSF53649">
    <property type="entry name" value="Alkaline phosphatase-like"/>
    <property type="match status" value="1"/>
</dbReference>
<evidence type="ECO:0000256" key="1">
    <source>
        <dbReference type="ARBA" id="ARBA00009717"/>
    </source>
</evidence>
<feature type="chain" id="PRO_5024388561" evidence="4">
    <location>
        <begin position="26"/>
        <end position="514"/>
    </location>
</feature>
<evidence type="ECO:0000256" key="3">
    <source>
        <dbReference type="SAM" id="MobiDB-lite"/>
    </source>
</evidence>
<gene>
    <name evidence="5" type="ORF">A4U43_C10F4790</name>
</gene>
<dbReference type="InterPro" id="IPR007312">
    <property type="entry name" value="Phosphoesterase"/>
</dbReference>
<reference evidence="6" key="1">
    <citation type="journal article" date="2017" name="Nat. Commun.">
        <title>The asparagus genome sheds light on the origin and evolution of a young Y chromosome.</title>
        <authorList>
            <person name="Harkess A."/>
            <person name="Zhou J."/>
            <person name="Xu C."/>
            <person name="Bowers J.E."/>
            <person name="Van der Hulst R."/>
            <person name="Ayyampalayam S."/>
            <person name="Mercati F."/>
            <person name="Riccardi P."/>
            <person name="McKain M.R."/>
            <person name="Kakrana A."/>
            <person name="Tang H."/>
            <person name="Ray J."/>
            <person name="Groenendijk J."/>
            <person name="Arikit S."/>
            <person name="Mathioni S.M."/>
            <person name="Nakano M."/>
            <person name="Shan H."/>
            <person name="Telgmann-Rauber A."/>
            <person name="Kanno A."/>
            <person name="Yue Z."/>
            <person name="Chen H."/>
            <person name="Li W."/>
            <person name="Chen Y."/>
            <person name="Xu X."/>
            <person name="Zhang Y."/>
            <person name="Luo S."/>
            <person name="Chen H."/>
            <person name="Gao J."/>
            <person name="Mao Z."/>
            <person name="Pires J.C."/>
            <person name="Luo M."/>
            <person name="Kudrna D."/>
            <person name="Wing R.A."/>
            <person name="Meyers B.C."/>
            <person name="Yi K."/>
            <person name="Kong H."/>
            <person name="Lavrijsen P."/>
            <person name="Sunseri F."/>
            <person name="Falavigna A."/>
            <person name="Ye Y."/>
            <person name="Leebens-Mack J.H."/>
            <person name="Chen G."/>
        </authorList>
    </citation>
    <scope>NUCLEOTIDE SEQUENCE [LARGE SCALE GENOMIC DNA]</scope>
    <source>
        <strain evidence="6">cv. DH0086</strain>
    </source>
</reference>
<comment type="similarity">
    <text evidence="1">Belongs to the bacterial phospholipase C family.</text>
</comment>
<evidence type="ECO:0000313" key="6">
    <source>
        <dbReference type="Proteomes" id="UP000243459"/>
    </source>
</evidence>
<evidence type="ECO:0000313" key="5">
    <source>
        <dbReference type="EMBL" id="ONK56163.1"/>
    </source>
</evidence>
<dbReference type="Proteomes" id="UP000243459">
    <property type="component" value="Chromosome 10"/>
</dbReference>
<dbReference type="OMA" id="GWMKQGI"/>
<feature type="region of interest" description="Disordered" evidence="3">
    <location>
        <begin position="53"/>
        <end position="76"/>
    </location>
</feature>
<dbReference type="Gramene" id="ONK56163">
    <property type="protein sequence ID" value="ONK56163"/>
    <property type="gene ID" value="A4U43_C10F4790"/>
</dbReference>
<organism evidence="5 6">
    <name type="scientific">Asparagus officinalis</name>
    <name type="common">Garden asparagus</name>
    <dbReference type="NCBI Taxonomy" id="4686"/>
    <lineage>
        <taxon>Eukaryota</taxon>
        <taxon>Viridiplantae</taxon>
        <taxon>Streptophyta</taxon>
        <taxon>Embryophyta</taxon>
        <taxon>Tracheophyta</taxon>
        <taxon>Spermatophyta</taxon>
        <taxon>Magnoliopsida</taxon>
        <taxon>Liliopsida</taxon>
        <taxon>Asparagales</taxon>
        <taxon>Asparagaceae</taxon>
        <taxon>Asparagoideae</taxon>
        <taxon>Asparagus</taxon>
    </lineage>
</organism>
<keyword evidence="2" id="KW-0378">Hydrolase</keyword>
<dbReference type="OrthoDB" id="5135119at2759"/>
<evidence type="ECO:0000256" key="4">
    <source>
        <dbReference type="SAM" id="SignalP"/>
    </source>
</evidence>
<dbReference type="GO" id="GO:0009395">
    <property type="term" value="P:phospholipid catabolic process"/>
    <property type="evidence" value="ECO:0007669"/>
    <property type="project" value="TreeGrafter"/>
</dbReference>
<protein>
    <submittedName>
        <fullName evidence="5">Uncharacterized protein</fullName>
    </submittedName>
</protein>
<name>A0A5P1E2H0_ASPOF</name>
<dbReference type="FunFam" id="3.40.720.10:FF:000011">
    <property type="entry name" value="Non-specific phospholipase C1"/>
    <property type="match status" value="1"/>
</dbReference>
<dbReference type="InterPro" id="IPR017850">
    <property type="entry name" value="Alkaline_phosphatase_core_sf"/>
</dbReference>
<dbReference type="PANTHER" id="PTHR31956:SF2">
    <property type="entry name" value="NON-SPECIFIC PHOSPHOLIPASE C6"/>
    <property type="match status" value="1"/>
</dbReference>
<dbReference type="Pfam" id="PF04185">
    <property type="entry name" value="Phosphoesterase"/>
    <property type="match status" value="1"/>
</dbReference>